<accession>A0A1S1UB67</accession>
<evidence type="ECO:0000313" key="2">
    <source>
        <dbReference type="Proteomes" id="UP000179840"/>
    </source>
</evidence>
<name>A0A1S1UB67_9BURK</name>
<reference evidence="1 2" key="1">
    <citation type="submission" date="2015-06" db="EMBL/GenBank/DDBJ databases">
        <title>Draft genome sequencing of a biphenyl-degrading bacterium, Janthinobacterium lividum MEG1.</title>
        <authorList>
            <person name="Shimodaira J."/>
            <person name="Hatta T."/>
        </authorList>
    </citation>
    <scope>NUCLEOTIDE SEQUENCE [LARGE SCALE GENOMIC DNA]</scope>
    <source>
        <strain evidence="1 2">MEG1</strain>
    </source>
</reference>
<dbReference type="EMBL" id="LFKP01000005">
    <property type="protein sequence ID" value="OHV97682.1"/>
    <property type="molecule type" value="Genomic_DNA"/>
</dbReference>
<dbReference type="Proteomes" id="UP000179840">
    <property type="component" value="Unassembled WGS sequence"/>
</dbReference>
<dbReference type="AlphaFoldDB" id="A0A1S1UB67"/>
<sequence>MAIGAYAAWMLAQEARSLLTRLARLEPFALIEPTVLAAALMPSAQSAIESQLVQGRRALRRMVAQFQWWLRREAADGASTATAAEAQRRFTFLRLKFNAALTQFDLFNEVITQRSEHKTGVWLAGLDIVAADALALPGNVYQAPPVICYLDRGPGAAIRRARTRLPGGGDNPVAIIRLPRERMIGSSIASSLVHEVGHQGAALLDLVASLRPMLQAMQHGGSGLVHVWQLWERWISEIVADFWSLARVGVAATLGLIGVVSLPRVFVFRLNIDDPHPVPWLRVRLSCAMGRALYPHPQWDRLEQLWLSYYPLAGLPLGQQRLLEQLQASMAALVGLLVQHRPPALRGGSLVEAMAVHTRQPAMLARLFRSWTLAPAQMYRATPTLVFAVLGQARASGSLSPEDESELLGRLLTHWALRSTLDTSELCADVVRHGRQSGRPLPPLASRLIIH</sequence>
<gene>
    <name evidence="1" type="ORF">AKG95_10985</name>
</gene>
<comment type="caution">
    <text evidence="1">The sequence shown here is derived from an EMBL/GenBank/DDBJ whole genome shotgun (WGS) entry which is preliminary data.</text>
</comment>
<protein>
    <submittedName>
        <fullName evidence="1">Uncharacterized protein</fullName>
    </submittedName>
</protein>
<proteinExistence type="predicted"/>
<evidence type="ECO:0000313" key="1">
    <source>
        <dbReference type="EMBL" id="OHV97682.1"/>
    </source>
</evidence>
<organism evidence="1 2">
    <name type="scientific">Janthinobacterium lividum</name>
    <dbReference type="NCBI Taxonomy" id="29581"/>
    <lineage>
        <taxon>Bacteria</taxon>
        <taxon>Pseudomonadati</taxon>
        <taxon>Pseudomonadota</taxon>
        <taxon>Betaproteobacteria</taxon>
        <taxon>Burkholderiales</taxon>
        <taxon>Oxalobacteraceae</taxon>
        <taxon>Janthinobacterium</taxon>
    </lineage>
</organism>